<evidence type="ECO:0000313" key="3">
    <source>
        <dbReference type="Proteomes" id="UP000006578"/>
    </source>
</evidence>
<organism evidence="2 3">
    <name type="scientific">Sphingopyxis alaskensis (strain DSM 13593 / LMG 18877 / RB2256)</name>
    <name type="common">Sphingomonas alaskensis</name>
    <dbReference type="NCBI Taxonomy" id="317655"/>
    <lineage>
        <taxon>Bacteria</taxon>
        <taxon>Pseudomonadati</taxon>
        <taxon>Pseudomonadota</taxon>
        <taxon>Alphaproteobacteria</taxon>
        <taxon>Sphingomonadales</taxon>
        <taxon>Sphingomonadaceae</taxon>
        <taxon>Sphingopyxis</taxon>
    </lineage>
</organism>
<reference evidence="2 3" key="1">
    <citation type="journal article" date="2009" name="Proc. Natl. Acad. Sci. U.S.A.">
        <title>The genomic basis of trophic strategy in marine bacteria.</title>
        <authorList>
            <person name="Lauro F.M."/>
            <person name="McDougald D."/>
            <person name="Thomas T."/>
            <person name="Williams T.J."/>
            <person name="Egan S."/>
            <person name="Rice S."/>
            <person name="DeMaere M.Z."/>
            <person name="Ting L."/>
            <person name="Ertan H."/>
            <person name="Johnson J."/>
            <person name="Ferriera S."/>
            <person name="Lapidus A."/>
            <person name="Anderson I."/>
            <person name="Kyrpides N."/>
            <person name="Munk A.C."/>
            <person name="Detter C."/>
            <person name="Han C.S."/>
            <person name="Brown M.V."/>
            <person name="Robb F.T."/>
            <person name="Kjelleberg S."/>
            <person name="Cavicchioli R."/>
        </authorList>
    </citation>
    <scope>NUCLEOTIDE SEQUENCE [LARGE SCALE GENOMIC DNA]</scope>
    <source>
        <strain evidence="3">DSM 13593 / LMG 18877 / RB2256</strain>
    </source>
</reference>
<dbReference type="HOGENOM" id="CLU_1128484_0_0_5"/>
<dbReference type="KEGG" id="sal:Sala_0731"/>
<dbReference type="STRING" id="317655.Sala_0731"/>
<dbReference type="Proteomes" id="UP000006578">
    <property type="component" value="Chromosome"/>
</dbReference>
<sequence length="262" mass="28341">MIRRVRAHLSEPEPRQKKKRFPTCSFYVPNCPMSNTLPSPAPEPAATPALDAHGHDPAAYDWVPVLKKPRKDGWSPARQRAFIEALADCGSVVTAAQAVGMSEASAYRLRRSPGAEAFDRAWSAAIDAAAKKLLDAAFERALVGTDEPVFDRDGNRVGRRLRQSDRLLMFLLRAYGPERFGERAATPAPAVTPVAEALIHLEPAPPAAPAALMAPDDLAMSLDIADQCDGQLPPWYREDRDDPVAVPAAPPLASPHGEADLC</sequence>
<dbReference type="eggNOG" id="ENOG5032YEX">
    <property type="taxonomic scope" value="Bacteria"/>
</dbReference>
<dbReference type="AlphaFoldDB" id="Q1GV70"/>
<keyword evidence="3" id="KW-1185">Reference proteome</keyword>
<evidence type="ECO:0000313" key="2">
    <source>
        <dbReference type="EMBL" id="ABF52452.1"/>
    </source>
</evidence>
<feature type="region of interest" description="Disordered" evidence="1">
    <location>
        <begin position="237"/>
        <end position="262"/>
    </location>
</feature>
<proteinExistence type="predicted"/>
<name>Q1GV70_SPHAL</name>
<dbReference type="EMBL" id="CP000356">
    <property type="protein sequence ID" value="ABF52452.1"/>
    <property type="molecule type" value="Genomic_DNA"/>
</dbReference>
<accession>Q1GV70</accession>
<gene>
    <name evidence="2" type="ordered locus">Sala_0731</name>
</gene>
<protein>
    <submittedName>
        <fullName evidence="2">Uncharacterized protein</fullName>
    </submittedName>
</protein>
<evidence type="ECO:0000256" key="1">
    <source>
        <dbReference type="SAM" id="MobiDB-lite"/>
    </source>
</evidence>